<protein>
    <submittedName>
        <fullName evidence="2">GHKL domain-containing protein</fullName>
    </submittedName>
</protein>
<dbReference type="PANTHER" id="PTHR40448:SF1">
    <property type="entry name" value="TWO-COMPONENT SENSOR HISTIDINE KINASE"/>
    <property type="match status" value="1"/>
</dbReference>
<evidence type="ECO:0000313" key="2">
    <source>
        <dbReference type="EMBL" id="MBC1562864.1"/>
    </source>
</evidence>
<sequence>MLLFLHGLNLTFAAALFLASIGYNLVINRKDIIVLFTTYIIAFAIFKLGYISNSIVSILFVVVIFVIILNRTRNWLLSTILASIGFSATTLIWYVTFQLVHALFPELSLGVYPYIYLPFWIFLLIELCLVGLYLLFSYTIRTANKKYQVIETFMKSDRNYYILSIVLMIAVTIIAIFHVYTFQEELHALYGIASFIGYLLILILAIGIGFFVIKNTNQTIYLHEKIAYALQLEEENKEVNYFKHDYKNILLTLSIFIKNNDMEGLRTYFFDELNNYSEELLENEDRLKALRNLDILPLKGLIIEKEQQARNLGINVDITISEMVQSIRVPIIKLVRCLSILLDNAIEESQFARAPQIAIDIIAHQNELIFQVKNSLANRGKTVSKNVMQAGYSTKGKGRGKGLASFERIINGLDNATYMMEQKDGAFTSYIFLTNK</sequence>
<comment type="caution">
    <text evidence="2">The sequence shown here is derived from an EMBL/GenBank/DDBJ whole genome shotgun (WGS) entry which is preliminary data.</text>
</comment>
<reference evidence="2 3" key="1">
    <citation type="submission" date="2020-03" db="EMBL/GenBank/DDBJ databases">
        <title>Soil Listeria distribution.</title>
        <authorList>
            <person name="Liao J."/>
            <person name="Wiedmann M."/>
        </authorList>
    </citation>
    <scope>NUCLEOTIDE SEQUENCE [LARGE SCALE GENOMIC DNA]</scope>
    <source>
        <strain evidence="2 3">FSL L7-1387</strain>
    </source>
</reference>
<dbReference type="PANTHER" id="PTHR40448">
    <property type="entry name" value="TWO-COMPONENT SENSOR HISTIDINE KINASE"/>
    <property type="match status" value="1"/>
</dbReference>
<dbReference type="Gene3D" id="3.30.565.10">
    <property type="entry name" value="Histidine kinase-like ATPase, C-terminal domain"/>
    <property type="match status" value="1"/>
</dbReference>
<evidence type="ECO:0000313" key="3">
    <source>
        <dbReference type="Proteomes" id="UP000541955"/>
    </source>
</evidence>
<organism evidence="2 3">
    <name type="scientific">Listeria booriae</name>
    <dbReference type="NCBI Taxonomy" id="1552123"/>
    <lineage>
        <taxon>Bacteria</taxon>
        <taxon>Bacillati</taxon>
        <taxon>Bacillota</taxon>
        <taxon>Bacilli</taxon>
        <taxon>Bacillales</taxon>
        <taxon>Listeriaceae</taxon>
        <taxon>Listeria</taxon>
    </lineage>
</organism>
<gene>
    <name evidence="2" type="ORF">HB902_12345</name>
</gene>
<evidence type="ECO:0000259" key="1">
    <source>
        <dbReference type="Pfam" id="PF14501"/>
    </source>
</evidence>
<dbReference type="Pfam" id="PF14501">
    <property type="entry name" value="HATPase_c_5"/>
    <property type="match status" value="1"/>
</dbReference>
<feature type="domain" description="Sensor histidine kinase NatK-like C-terminal" evidence="1">
    <location>
        <begin position="331"/>
        <end position="432"/>
    </location>
</feature>
<name>A0A7X0XKR2_9LIST</name>
<dbReference type="EMBL" id="JAARRW010000005">
    <property type="protein sequence ID" value="MBC1562864.1"/>
    <property type="molecule type" value="Genomic_DNA"/>
</dbReference>
<dbReference type="AlphaFoldDB" id="A0A7X0XKR2"/>
<dbReference type="InterPro" id="IPR036890">
    <property type="entry name" value="HATPase_C_sf"/>
</dbReference>
<dbReference type="InterPro" id="IPR032834">
    <property type="entry name" value="NatK-like_C"/>
</dbReference>
<dbReference type="GO" id="GO:0042802">
    <property type="term" value="F:identical protein binding"/>
    <property type="evidence" value="ECO:0007669"/>
    <property type="project" value="TreeGrafter"/>
</dbReference>
<dbReference type="Proteomes" id="UP000541955">
    <property type="component" value="Unassembled WGS sequence"/>
</dbReference>
<accession>A0A7X0XKR2</accession>
<dbReference type="RefSeq" id="WP_185426203.1">
    <property type="nucleotide sequence ID" value="NZ_JAARRV010000004.1"/>
</dbReference>
<dbReference type="SUPFAM" id="SSF55874">
    <property type="entry name" value="ATPase domain of HSP90 chaperone/DNA topoisomerase II/histidine kinase"/>
    <property type="match status" value="1"/>
</dbReference>
<proteinExistence type="predicted"/>